<dbReference type="Proteomes" id="UP000571817">
    <property type="component" value="Unassembled WGS sequence"/>
</dbReference>
<proteinExistence type="predicted"/>
<evidence type="ECO:0000313" key="4">
    <source>
        <dbReference type="Proteomes" id="UP000571817"/>
    </source>
</evidence>
<dbReference type="InterPro" id="IPR034660">
    <property type="entry name" value="DinB/YfiT-like"/>
</dbReference>
<gene>
    <name evidence="3" type="ORF">HNR15_001011</name>
</gene>
<dbReference type="InterPro" id="IPR017520">
    <property type="entry name" value="CHP03086"/>
</dbReference>
<feature type="region of interest" description="Disordered" evidence="1">
    <location>
        <begin position="137"/>
        <end position="158"/>
    </location>
</feature>
<dbReference type="SUPFAM" id="SSF109854">
    <property type="entry name" value="DinB/YfiT-like putative metalloenzymes"/>
    <property type="match status" value="1"/>
</dbReference>
<dbReference type="NCBIfam" id="TIGR03086">
    <property type="entry name" value="TIGR03086 family metal-binding protein"/>
    <property type="match status" value="1"/>
</dbReference>
<comment type="caution">
    <text evidence="3">The sequence shown here is derived from an EMBL/GenBank/DDBJ whole genome shotgun (WGS) entry which is preliminary data.</text>
</comment>
<keyword evidence="4" id="KW-1185">Reference proteome</keyword>
<dbReference type="RefSeq" id="WP_179479678.1">
    <property type="nucleotide sequence ID" value="NZ_JACCFW010000001.1"/>
</dbReference>
<evidence type="ECO:0000256" key="1">
    <source>
        <dbReference type="SAM" id="MobiDB-lite"/>
    </source>
</evidence>
<protein>
    <submittedName>
        <fullName evidence="3">Uncharacterized protein (TIGR03086 family)</fullName>
    </submittedName>
</protein>
<reference evidence="3 4" key="1">
    <citation type="submission" date="2020-07" db="EMBL/GenBank/DDBJ databases">
        <title>Sequencing the genomes of 1000 actinobacteria strains.</title>
        <authorList>
            <person name="Klenk H.-P."/>
        </authorList>
    </citation>
    <scope>NUCLEOTIDE SEQUENCE [LARGE SCALE GENOMIC DNA]</scope>
    <source>
        <strain evidence="3 4">DSM 29531</strain>
    </source>
</reference>
<dbReference type="NCBIfam" id="TIGR03083">
    <property type="entry name" value="maleylpyruvate isomerase family mycothiol-dependent enzyme"/>
    <property type="match status" value="1"/>
</dbReference>
<dbReference type="InterPro" id="IPR024344">
    <property type="entry name" value="MDMPI_metal-binding"/>
</dbReference>
<sequence>MSGHAGTEPLIDTALTQFAELVGSVDDWQAQTPCEDWSVGELVDHVTGNTARFAAMARGEEVDWSAKPESGPDRVAAFDSAADELRDAWSEGTPAPVGMASGEYAVHTWDLATALGRSTSDLDPAVAESGLEFMRGNLTDDSRGEVFGPEKPAPQDADTYGTLAAFAGRSVT</sequence>
<name>A0A853DAS4_9MICO</name>
<dbReference type="InterPro" id="IPR017517">
    <property type="entry name" value="Maleyloyr_isom"/>
</dbReference>
<dbReference type="AlphaFoldDB" id="A0A853DAS4"/>
<organism evidence="3 4">
    <name type="scientific">Allobranchiibius huperziae</name>
    <dbReference type="NCBI Taxonomy" id="1874116"/>
    <lineage>
        <taxon>Bacteria</taxon>
        <taxon>Bacillati</taxon>
        <taxon>Actinomycetota</taxon>
        <taxon>Actinomycetes</taxon>
        <taxon>Micrococcales</taxon>
        <taxon>Dermacoccaceae</taxon>
        <taxon>Allobranchiibius</taxon>
    </lineage>
</organism>
<evidence type="ECO:0000259" key="2">
    <source>
        <dbReference type="Pfam" id="PF11716"/>
    </source>
</evidence>
<accession>A0A853DAS4</accession>
<dbReference type="GO" id="GO:0046872">
    <property type="term" value="F:metal ion binding"/>
    <property type="evidence" value="ECO:0007669"/>
    <property type="project" value="InterPro"/>
</dbReference>
<dbReference type="Gene3D" id="1.20.120.450">
    <property type="entry name" value="dinb family like domain"/>
    <property type="match status" value="1"/>
</dbReference>
<dbReference type="EMBL" id="JACCFW010000001">
    <property type="protein sequence ID" value="NYJ74048.1"/>
    <property type="molecule type" value="Genomic_DNA"/>
</dbReference>
<dbReference type="Pfam" id="PF11716">
    <property type="entry name" value="MDMPI_N"/>
    <property type="match status" value="1"/>
</dbReference>
<feature type="domain" description="Mycothiol-dependent maleylpyruvate isomerase metal-binding" evidence="2">
    <location>
        <begin position="13"/>
        <end position="95"/>
    </location>
</feature>
<evidence type="ECO:0000313" key="3">
    <source>
        <dbReference type="EMBL" id="NYJ74048.1"/>
    </source>
</evidence>